<comment type="caution">
    <text evidence="1">The sequence shown here is derived from an EMBL/GenBank/DDBJ whole genome shotgun (WGS) entry which is preliminary data.</text>
</comment>
<reference evidence="1 2" key="1">
    <citation type="submission" date="2022-03" db="EMBL/GenBank/DDBJ databases">
        <authorList>
            <person name="Macdonald S."/>
            <person name="Ahmed S."/>
            <person name="Newling K."/>
        </authorList>
    </citation>
    <scope>NUCLEOTIDE SEQUENCE [LARGE SCALE GENOMIC DNA]</scope>
</reference>
<name>A0ABC8JYR1_ERUVS</name>
<dbReference type="Proteomes" id="UP001642260">
    <property type="component" value="Unassembled WGS sequence"/>
</dbReference>
<proteinExistence type="predicted"/>
<accession>A0ABC8JYR1</accession>
<evidence type="ECO:0000313" key="1">
    <source>
        <dbReference type="EMBL" id="CAH8348086.1"/>
    </source>
</evidence>
<evidence type="ECO:0000313" key="2">
    <source>
        <dbReference type="Proteomes" id="UP001642260"/>
    </source>
</evidence>
<gene>
    <name evidence="1" type="ORF">ERUC_LOCUS17281</name>
</gene>
<dbReference type="AlphaFoldDB" id="A0ABC8JYR1"/>
<keyword evidence="2" id="KW-1185">Reference proteome</keyword>
<dbReference type="EMBL" id="CAKOAT010159266">
    <property type="protein sequence ID" value="CAH8348086.1"/>
    <property type="molecule type" value="Genomic_DNA"/>
</dbReference>
<protein>
    <submittedName>
        <fullName evidence="1">Uncharacterized protein</fullName>
    </submittedName>
</protein>
<sequence length="135" mass="15108">MDQVEASMEHLKQEALRAMERLIIDVRIRMGYLLEFAENTVSLAPLIHIRETTIDGAHACANSIRALVLKAEAISLLNEIFIEAGFLLWFMENTLTIAPLSRMNESTLPRASEIASVIQQIHLGENLGDGMVDNY</sequence>
<organism evidence="1 2">
    <name type="scientific">Eruca vesicaria subsp. sativa</name>
    <name type="common">Garden rocket</name>
    <name type="synonym">Eruca sativa</name>
    <dbReference type="NCBI Taxonomy" id="29727"/>
    <lineage>
        <taxon>Eukaryota</taxon>
        <taxon>Viridiplantae</taxon>
        <taxon>Streptophyta</taxon>
        <taxon>Embryophyta</taxon>
        <taxon>Tracheophyta</taxon>
        <taxon>Spermatophyta</taxon>
        <taxon>Magnoliopsida</taxon>
        <taxon>eudicotyledons</taxon>
        <taxon>Gunneridae</taxon>
        <taxon>Pentapetalae</taxon>
        <taxon>rosids</taxon>
        <taxon>malvids</taxon>
        <taxon>Brassicales</taxon>
        <taxon>Brassicaceae</taxon>
        <taxon>Brassiceae</taxon>
        <taxon>Eruca</taxon>
    </lineage>
</organism>